<organism evidence="1">
    <name type="scientific">Brassica cretica</name>
    <name type="common">Mustard</name>
    <dbReference type="NCBI Taxonomy" id="69181"/>
    <lineage>
        <taxon>Eukaryota</taxon>
        <taxon>Viridiplantae</taxon>
        <taxon>Streptophyta</taxon>
        <taxon>Embryophyta</taxon>
        <taxon>Tracheophyta</taxon>
        <taxon>Spermatophyta</taxon>
        <taxon>Magnoliopsida</taxon>
        <taxon>eudicotyledons</taxon>
        <taxon>Gunneridae</taxon>
        <taxon>Pentapetalae</taxon>
        <taxon>rosids</taxon>
        <taxon>malvids</taxon>
        <taxon>Brassicales</taxon>
        <taxon>Brassicaceae</taxon>
        <taxon>Brassiceae</taxon>
        <taxon>Brassica</taxon>
    </lineage>
</organism>
<accession>A0A8S9J2E8</accession>
<protein>
    <submittedName>
        <fullName evidence="1">Uncharacterized protein</fullName>
    </submittedName>
</protein>
<proteinExistence type="predicted"/>
<name>A0A8S9J2E8_BRACR</name>
<dbReference type="EMBL" id="QGKY02001015">
    <property type="protein sequence ID" value="KAF2576228.1"/>
    <property type="molecule type" value="Genomic_DNA"/>
</dbReference>
<dbReference type="AlphaFoldDB" id="A0A8S9J2E8"/>
<comment type="caution">
    <text evidence="1">The sequence shown here is derived from an EMBL/GenBank/DDBJ whole genome shotgun (WGS) entry which is preliminary data.</text>
</comment>
<reference evidence="1" key="1">
    <citation type="submission" date="2019-12" db="EMBL/GenBank/DDBJ databases">
        <title>Genome sequencing and annotation of Brassica cretica.</title>
        <authorList>
            <person name="Studholme D.J."/>
            <person name="Sarris P.F."/>
        </authorList>
    </citation>
    <scope>NUCLEOTIDE SEQUENCE</scope>
    <source>
        <strain evidence="1">PFS-102/07</strain>
        <tissue evidence="1">Leaf</tissue>
    </source>
</reference>
<sequence length="152" mass="17023">MAEWLHDGVVTGSDLNDIAEDDEEEHKVTISRVIVWCWVLTLSPKSGLGTRLGLVFICYAVSLVGRSCSCLIVGRPVNDTCIVFPLLEARLWQEAKSNLVTVALGKYDRIAWCWTFPLLEARSWQEAKSNLVTVALGKYDRIAWCWTLGPPV</sequence>
<gene>
    <name evidence="1" type="ORF">F2Q70_00003794</name>
</gene>
<evidence type="ECO:0000313" key="1">
    <source>
        <dbReference type="EMBL" id="KAF2576228.1"/>
    </source>
</evidence>